<keyword evidence="3" id="KW-0808">Transferase</keyword>
<dbReference type="AlphaFoldDB" id="A0A853DDU6"/>
<keyword evidence="6 8" id="KW-0472">Membrane</keyword>
<organism evidence="11 12">
    <name type="scientific">Allobranchiibius huperziae</name>
    <dbReference type="NCBI Taxonomy" id="1874116"/>
    <lineage>
        <taxon>Bacteria</taxon>
        <taxon>Bacillati</taxon>
        <taxon>Actinomycetota</taxon>
        <taxon>Actinomycetes</taxon>
        <taxon>Micrococcales</taxon>
        <taxon>Dermacoccaceae</taxon>
        <taxon>Allobranchiibius</taxon>
    </lineage>
</organism>
<dbReference type="InterPro" id="IPR002656">
    <property type="entry name" value="Acyl_transf_3_dom"/>
</dbReference>
<proteinExistence type="predicted"/>
<evidence type="ECO:0000256" key="6">
    <source>
        <dbReference type="ARBA" id="ARBA00023136"/>
    </source>
</evidence>
<dbReference type="GO" id="GO:0005886">
    <property type="term" value="C:plasma membrane"/>
    <property type="evidence" value="ECO:0007669"/>
    <property type="project" value="UniProtKB-SubCell"/>
</dbReference>
<name>A0A853DDU6_9MICO</name>
<evidence type="ECO:0000256" key="8">
    <source>
        <dbReference type="SAM" id="Phobius"/>
    </source>
</evidence>
<gene>
    <name evidence="11" type="ORF">HNR15_001780</name>
</gene>
<feature type="transmembrane region" description="Helical" evidence="8">
    <location>
        <begin position="267"/>
        <end position="284"/>
    </location>
</feature>
<evidence type="ECO:0000313" key="12">
    <source>
        <dbReference type="Proteomes" id="UP000571817"/>
    </source>
</evidence>
<feature type="transmembrane region" description="Helical" evidence="8">
    <location>
        <begin position="334"/>
        <end position="352"/>
    </location>
</feature>
<keyword evidence="7" id="KW-0012">Acyltransferase</keyword>
<feature type="transmembrane region" description="Helical" evidence="8">
    <location>
        <begin position="172"/>
        <end position="191"/>
    </location>
</feature>
<feature type="transmembrane region" description="Helical" evidence="8">
    <location>
        <begin position="206"/>
        <end position="223"/>
    </location>
</feature>
<evidence type="ECO:0000256" key="2">
    <source>
        <dbReference type="ARBA" id="ARBA00022475"/>
    </source>
</evidence>
<dbReference type="InterPro" id="IPR036514">
    <property type="entry name" value="SGNH_hydro_sf"/>
</dbReference>
<dbReference type="InterPro" id="IPR043968">
    <property type="entry name" value="SGNH"/>
</dbReference>
<keyword evidence="4 8" id="KW-0812">Transmembrane</keyword>
<dbReference type="RefSeq" id="WP_179481002.1">
    <property type="nucleotide sequence ID" value="NZ_JACCFW010000001.1"/>
</dbReference>
<dbReference type="GO" id="GO:0016747">
    <property type="term" value="F:acyltransferase activity, transferring groups other than amino-acyl groups"/>
    <property type="evidence" value="ECO:0007669"/>
    <property type="project" value="InterPro"/>
</dbReference>
<protein>
    <submittedName>
        <fullName evidence="11">Peptidoglycan/LPS O-acetylase OafA/YrhL</fullName>
    </submittedName>
</protein>
<feature type="transmembrane region" description="Helical" evidence="8">
    <location>
        <begin position="12"/>
        <end position="31"/>
    </location>
</feature>
<reference evidence="11 12" key="1">
    <citation type="submission" date="2020-07" db="EMBL/GenBank/DDBJ databases">
        <title>Sequencing the genomes of 1000 actinobacteria strains.</title>
        <authorList>
            <person name="Klenk H.-P."/>
        </authorList>
    </citation>
    <scope>NUCLEOTIDE SEQUENCE [LARGE SCALE GENOMIC DNA]</scope>
    <source>
        <strain evidence="11 12">DSM 29531</strain>
    </source>
</reference>
<comment type="subcellular location">
    <subcellularLocation>
        <location evidence="1">Cell membrane</location>
        <topology evidence="1">Multi-pass membrane protein</topology>
    </subcellularLocation>
</comment>
<evidence type="ECO:0000256" key="3">
    <source>
        <dbReference type="ARBA" id="ARBA00022679"/>
    </source>
</evidence>
<evidence type="ECO:0000313" key="11">
    <source>
        <dbReference type="EMBL" id="NYJ74817.1"/>
    </source>
</evidence>
<feature type="domain" description="Acyltransferase 3" evidence="9">
    <location>
        <begin position="12"/>
        <end position="349"/>
    </location>
</feature>
<keyword evidence="12" id="KW-1185">Reference proteome</keyword>
<comment type="caution">
    <text evidence="11">The sequence shown here is derived from an EMBL/GenBank/DDBJ whole genome shotgun (WGS) entry which is preliminary data.</text>
</comment>
<dbReference type="GO" id="GO:0009103">
    <property type="term" value="P:lipopolysaccharide biosynthetic process"/>
    <property type="evidence" value="ECO:0007669"/>
    <property type="project" value="TreeGrafter"/>
</dbReference>
<feature type="transmembrane region" description="Helical" evidence="8">
    <location>
        <begin position="235"/>
        <end position="255"/>
    </location>
</feature>
<evidence type="ECO:0000259" key="10">
    <source>
        <dbReference type="Pfam" id="PF19040"/>
    </source>
</evidence>
<feature type="transmembrane region" description="Helical" evidence="8">
    <location>
        <begin position="296"/>
        <end position="314"/>
    </location>
</feature>
<dbReference type="EMBL" id="JACCFW010000001">
    <property type="protein sequence ID" value="NYJ74817.1"/>
    <property type="molecule type" value="Genomic_DNA"/>
</dbReference>
<feature type="transmembrane region" description="Helical" evidence="8">
    <location>
        <begin position="78"/>
        <end position="98"/>
    </location>
</feature>
<dbReference type="InterPro" id="IPR050879">
    <property type="entry name" value="Acyltransferase_3"/>
</dbReference>
<keyword evidence="5 8" id="KW-1133">Transmembrane helix</keyword>
<dbReference type="Proteomes" id="UP000571817">
    <property type="component" value="Unassembled WGS sequence"/>
</dbReference>
<evidence type="ECO:0000259" key="9">
    <source>
        <dbReference type="Pfam" id="PF01757"/>
    </source>
</evidence>
<evidence type="ECO:0000256" key="7">
    <source>
        <dbReference type="ARBA" id="ARBA00023315"/>
    </source>
</evidence>
<feature type="domain" description="SGNH" evidence="10">
    <location>
        <begin position="416"/>
        <end position="628"/>
    </location>
</feature>
<evidence type="ECO:0000256" key="5">
    <source>
        <dbReference type="ARBA" id="ARBA00022989"/>
    </source>
</evidence>
<feature type="transmembrane region" description="Helical" evidence="8">
    <location>
        <begin position="373"/>
        <end position="392"/>
    </location>
</feature>
<accession>A0A853DDU6</accession>
<dbReference type="Pfam" id="PF19040">
    <property type="entry name" value="SGNH"/>
    <property type="match status" value="1"/>
</dbReference>
<dbReference type="Pfam" id="PF01757">
    <property type="entry name" value="Acyl_transf_3"/>
    <property type="match status" value="1"/>
</dbReference>
<dbReference type="PANTHER" id="PTHR23028">
    <property type="entry name" value="ACETYLTRANSFERASE"/>
    <property type="match status" value="1"/>
</dbReference>
<evidence type="ECO:0000256" key="1">
    <source>
        <dbReference type="ARBA" id="ARBA00004651"/>
    </source>
</evidence>
<evidence type="ECO:0000256" key="4">
    <source>
        <dbReference type="ARBA" id="ARBA00022692"/>
    </source>
</evidence>
<feature type="transmembrane region" description="Helical" evidence="8">
    <location>
        <begin position="149"/>
        <end position="165"/>
    </location>
</feature>
<sequence>MPRRTLYRYSPALDGVRGTAMVLFMAFHFGATFLQGAWVGINLFFVLSAYLITRLLIEERARFGRLDVLGFYRRRARRLLPGLVLLLVALGVYGTFIAPDEVRTPLRGDILATLFYVQNWHLILRHDQYFGVFNPSFLRHAWTLSVEEQFYLFVPLVVLALVRWARRREVQAAVLLVLALVSAVWTAHIGVATEAAQTHAYYGTDTRAQALCVGAALAFATGLRRHRSEQVRLSAPLVAVLGWGGLAAMIYAYPGVSSFQPFMYDDGGILLFALASAALVLACADGRRSLLRTVLGWRPFAYLGRISYGLYLWHWPVLLWLQRAHPGIGTAPTLLFGMSLTLALAAASYRFIERPVLRGGVRALIPSLRTARAVVAGALAAVVVLAFTAGAAPASGDGPVPMLVPGTPTYRPAATPTRVAIFGDSVPDLLVQQKRPGTYPDLRLTNLASPGCDLVDARYADRAVSVQPAQCTTTKRDLQTLLRRSGASELVVFGGLTLALPHAGPGGGAVGLDDASYRTSIDAALTAYRTAALAAGVRSVSVVTVPCREPDVSRWPTDFKPWFEHSQQTARQVTDPVALNALITEWAARNGAHVIDLYGALCGHGFQPELNGTTLYRDQVHFTSAAAPMIWTWLAPRIRAAAGASGTGA</sequence>
<keyword evidence="2" id="KW-1003">Cell membrane</keyword>
<dbReference type="Gene3D" id="3.40.50.1110">
    <property type="entry name" value="SGNH hydrolase"/>
    <property type="match status" value="1"/>
</dbReference>
<dbReference type="SUPFAM" id="SSF52266">
    <property type="entry name" value="SGNH hydrolase"/>
    <property type="match status" value="1"/>
</dbReference>
<feature type="transmembrane region" description="Helical" evidence="8">
    <location>
        <begin position="37"/>
        <end position="57"/>
    </location>
</feature>
<dbReference type="PANTHER" id="PTHR23028:SF53">
    <property type="entry name" value="ACYL_TRANSF_3 DOMAIN-CONTAINING PROTEIN"/>
    <property type="match status" value="1"/>
</dbReference>